<gene>
    <name evidence="2" type="ORF">XSR1_670013</name>
</gene>
<protein>
    <recommendedName>
        <fullName evidence="1">Lysozyme inhibitor LprI-like N-terminal domain-containing protein</fullName>
    </recommendedName>
</protein>
<dbReference type="Gene3D" id="1.20.1270.180">
    <property type="match status" value="1"/>
</dbReference>
<evidence type="ECO:0000313" key="2">
    <source>
        <dbReference type="EMBL" id="CDL85222.1"/>
    </source>
</evidence>
<comment type="caution">
    <text evidence="2">The sequence shown here is derived from an EMBL/GenBank/DDBJ whole genome shotgun (WGS) entry which is preliminary data.</text>
</comment>
<dbReference type="STRING" id="1427518.XSR1_670013"/>
<feature type="domain" description="Lysozyme inhibitor LprI-like N-terminal" evidence="1">
    <location>
        <begin position="22"/>
        <end position="108"/>
    </location>
</feature>
<dbReference type="Proteomes" id="UP000019202">
    <property type="component" value="Unassembled WGS sequence"/>
</dbReference>
<evidence type="ECO:0000259" key="1">
    <source>
        <dbReference type="Pfam" id="PF07007"/>
    </source>
</evidence>
<dbReference type="Pfam" id="PF07007">
    <property type="entry name" value="LprI"/>
    <property type="match status" value="1"/>
</dbReference>
<accession>W1J383</accession>
<dbReference type="InterPro" id="IPR009739">
    <property type="entry name" value="LprI-like_N"/>
</dbReference>
<evidence type="ECO:0000313" key="3">
    <source>
        <dbReference type="Proteomes" id="UP000019202"/>
    </source>
</evidence>
<dbReference type="OrthoDB" id="7340239at2"/>
<proteinExistence type="predicted"/>
<name>W1J383_9GAMM</name>
<dbReference type="EMBL" id="CBXF010000129">
    <property type="protein sequence ID" value="CDL85222.1"/>
    <property type="molecule type" value="Genomic_DNA"/>
</dbReference>
<sequence length="113" mass="13356">MGFQEACALISIIVIKFIYVPQKKLSESDMILNNEYKELISNINCEYKGDEKLRKEYIHKLKLAQRAWISFRDKNCDVKAFQIESQSQTYETLINDCKNKMTLARIEEIKELK</sequence>
<reference evidence="2" key="1">
    <citation type="submission" date="2013-11" db="EMBL/GenBank/DDBJ databases">
        <title>Draft genome sequence and annotation of the entomopathogenic bacteria, Xenorhabdus cabanillasi strain JM26 and Xenorhabdus szentirmai strain DSM 16338.</title>
        <authorList>
            <person name="Gualtieri M."/>
            <person name="Ogier J.C."/>
            <person name="Pages S."/>
            <person name="Givaudan A."/>
            <person name="Gaudriault S."/>
        </authorList>
    </citation>
    <scope>NUCLEOTIDE SEQUENCE [LARGE SCALE GENOMIC DNA]</scope>
    <source>
        <strain evidence="2">DSM 16338</strain>
    </source>
</reference>
<organism evidence="2 3">
    <name type="scientific">Xenorhabdus szentirmaii DSM 16338</name>
    <dbReference type="NCBI Taxonomy" id="1427518"/>
    <lineage>
        <taxon>Bacteria</taxon>
        <taxon>Pseudomonadati</taxon>
        <taxon>Pseudomonadota</taxon>
        <taxon>Gammaproteobacteria</taxon>
        <taxon>Enterobacterales</taxon>
        <taxon>Morganellaceae</taxon>
        <taxon>Xenorhabdus</taxon>
    </lineage>
</organism>
<dbReference type="RefSeq" id="WP_038241351.1">
    <property type="nucleotide sequence ID" value="NZ_CAWLWS010000129.1"/>
</dbReference>
<dbReference type="AlphaFoldDB" id="W1J383"/>
<keyword evidence="3" id="KW-1185">Reference proteome</keyword>